<dbReference type="Gene3D" id="2.130.10.10">
    <property type="entry name" value="YVTN repeat-like/Quinoprotein amine dehydrogenase"/>
    <property type="match status" value="1"/>
</dbReference>
<comment type="caution">
    <text evidence="1">The sequence shown here is derived from an EMBL/GenBank/DDBJ whole genome shotgun (WGS) entry which is preliminary data.</text>
</comment>
<keyword evidence="2" id="KW-1185">Reference proteome</keyword>
<protein>
    <recommendedName>
        <fullName evidence="3">Histidine kinase</fullName>
    </recommendedName>
</protein>
<evidence type="ECO:0000313" key="2">
    <source>
        <dbReference type="Proteomes" id="UP000223913"/>
    </source>
</evidence>
<proteinExistence type="predicted"/>
<evidence type="ECO:0000313" key="1">
    <source>
        <dbReference type="EMBL" id="PHN02722.1"/>
    </source>
</evidence>
<dbReference type="AlphaFoldDB" id="A0A2D0N2E6"/>
<dbReference type="InterPro" id="IPR011110">
    <property type="entry name" value="Reg_prop"/>
</dbReference>
<accession>A0A2D0N2E6</accession>
<dbReference type="EMBL" id="PDUD01000037">
    <property type="protein sequence ID" value="PHN02722.1"/>
    <property type="molecule type" value="Genomic_DNA"/>
</dbReference>
<dbReference type="Pfam" id="PF07494">
    <property type="entry name" value="Reg_prop"/>
    <property type="match status" value="1"/>
</dbReference>
<name>A0A2D0N2E6_FLAN2</name>
<organism evidence="1 2">
    <name type="scientific">Flavilitoribacter nigricans (strain ATCC 23147 / DSM 23189 / NBRC 102662 / NCIMB 1420 / SS-2)</name>
    <name type="common">Lewinella nigricans</name>
    <dbReference type="NCBI Taxonomy" id="1122177"/>
    <lineage>
        <taxon>Bacteria</taxon>
        <taxon>Pseudomonadati</taxon>
        <taxon>Bacteroidota</taxon>
        <taxon>Saprospiria</taxon>
        <taxon>Saprospirales</taxon>
        <taxon>Lewinellaceae</taxon>
        <taxon>Flavilitoribacter</taxon>
    </lineage>
</organism>
<gene>
    <name evidence="1" type="ORF">CRP01_30530</name>
</gene>
<sequence>MLVFIARAQYSNQVHFRNISVQDGLSFPAINCIIQDQRGFMWVGTGVGLNKYDSQNFKAYYANPQDPHSLSNDNILCLSKIPGIIS</sequence>
<dbReference type="Proteomes" id="UP000223913">
    <property type="component" value="Unassembled WGS sequence"/>
</dbReference>
<reference evidence="1 2" key="1">
    <citation type="submission" date="2017-10" db="EMBL/GenBank/DDBJ databases">
        <title>The draft genome sequence of Lewinella nigricans NBRC 102662.</title>
        <authorList>
            <person name="Wang K."/>
        </authorList>
    </citation>
    <scope>NUCLEOTIDE SEQUENCE [LARGE SCALE GENOMIC DNA]</scope>
    <source>
        <strain evidence="1 2">NBRC 102662</strain>
    </source>
</reference>
<evidence type="ECO:0008006" key="3">
    <source>
        <dbReference type="Google" id="ProtNLM"/>
    </source>
</evidence>
<dbReference type="InterPro" id="IPR015943">
    <property type="entry name" value="WD40/YVTN_repeat-like_dom_sf"/>
</dbReference>